<evidence type="ECO:0000313" key="2">
    <source>
        <dbReference type="Proteomes" id="UP000652761"/>
    </source>
</evidence>
<dbReference type="EMBL" id="NMUH01006305">
    <property type="protein sequence ID" value="MQM14964.1"/>
    <property type="molecule type" value="Genomic_DNA"/>
</dbReference>
<organism evidence="1 2">
    <name type="scientific">Colocasia esculenta</name>
    <name type="common">Wild taro</name>
    <name type="synonym">Arum esculentum</name>
    <dbReference type="NCBI Taxonomy" id="4460"/>
    <lineage>
        <taxon>Eukaryota</taxon>
        <taxon>Viridiplantae</taxon>
        <taxon>Streptophyta</taxon>
        <taxon>Embryophyta</taxon>
        <taxon>Tracheophyta</taxon>
        <taxon>Spermatophyta</taxon>
        <taxon>Magnoliopsida</taxon>
        <taxon>Liliopsida</taxon>
        <taxon>Araceae</taxon>
        <taxon>Aroideae</taxon>
        <taxon>Colocasieae</taxon>
        <taxon>Colocasia</taxon>
    </lineage>
</organism>
<sequence length="112" mass="11997">MGNGWFWLSTVAKGMPVAPGRVITWLVTSYPDVSPHAVAVLLASAPPTPSTAYTSVAVRSSPSTIYYPGQQILQAPRSTNIDLLLDFPGPLRDLAQSPVAASDWVRDNVLAY</sequence>
<proteinExistence type="predicted"/>
<name>A0A843X7I9_COLES</name>
<reference evidence="1" key="1">
    <citation type="submission" date="2017-07" db="EMBL/GenBank/DDBJ databases">
        <title>Taro Niue Genome Assembly and Annotation.</title>
        <authorList>
            <person name="Atibalentja N."/>
            <person name="Keating K."/>
            <person name="Fields C.J."/>
        </authorList>
    </citation>
    <scope>NUCLEOTIDE SEQUENCE</scope>
    <source>
        <strain evidence="1">Niue_2</strain>
        <tissue evidence="1">Leaf</tissue>
    </source>
</reference>
<evidence type="ECO:0000313" key="1">
    <source>
        <dbReference type="EMBL" id="MQM14964.1"/>
    </source>
</evidence>
<dbReference type="AlphaFoldDB" id="A0A843X7I9"/>
<gene>
    <name evidence="1" type="ORF">Taro_047900</name>
</gene>
<dbReference type="Proteomes" id="UP000652761">
    <property type="component" value="Unassembled WGS sequence"/>
</dbReference>
<dbReference type="Gene3D" id="3.20.20.80">
    <property type="entry name" value="Glycosidases"/>
    <property type="match status" value="1"/>
</dbReference>
<keyword evidence="2" id="KW-1185">Reference proteome</keyword>
<dbReference type="OrthoDB" id="941679at2759"/>
<comment type="caution">
    <text evidence="1">The sequence shown here is derived from an EMBL/GenBank/DDBJ whole genome shotgun (WGS) entry which is preliminary data.</text>
</comment>
<accession>A0A843X7I9</accession>
<protein>
    <submittedName>
        <fullName evidence="1">Uncharacterized protein</fullName>
    </submittedName>
</protein>